<evidence type="ECO:0000256" key="7">
    <source>
        <dbReference type="ARBA" id="ARBA00022837"/>
    </source>
</evidence>
<dbReference type="SUPFAM" id="SSF51126">
    <property type="entry name" value="Pectin lyase-like"/>
    <property type="match status" value="1"/>
</dbReference>
<dbReference type="EMBL" id="SJPR01000001">
    <property type="protein sequence ID" value="TWU00578.1"/>
    <property type="molecule type" value="Genomic_DNA"/>
</dbReference>
<dbReference type="InterPro" id="IPR012334">
    <property type="entry name" value="Pectin_lyas_fold"/>
</dbReference>
<keyword evidence="7" id="KW-0106">Calcium</keyword>
<comment type="similarity">
    <text evidence="9">Belongs to the polysaccharide lyase 9 family.</text>
</comment>
<comment type="cofactor">
    <cofactor evidence="1">
        <name>Ca(2+)</name>
        <dbReference type="ChEBI" id="CHEBI:29108"/>
    </cofactor>
</comment>
<keyword evidence="6 11" id="KW-0732">Signal</keyword>
<name>A0A5C6AM69_9BACT</name>
<evidence type="ECO:0000313" key="13">
    <source>
        <dbReference type="EMBL" id="TWU00578.1"/>
    </source>
</evidence>
<evidence type="ECO:0000256" key="11">
    <source>
        <dbReference type="SAM" id="SignalP"/>
    </source>
</evidence>
<dbReference type="RefSeq" id="WP_197526329.1">
    <property type="nucleotide sequence ID" value="NZ_SJPR01000001.1"/>
</dbReference>
<sequence length="510" mass="54337" precursor="true">MTRCLTLLLFGCLSAAVTDAAEWYVSPTGSDSNPGTLTEPFGSISRGQQVASAGDTVWLRGGEYAYSGTTGSQYAVLFNKSGASGAPIRYWAYQDETPVFDFFDYQPLERIRGFSVQADWLHFRGLELRGVQQTITNVNESWGIRVENRADNNVFERLDLHHNEGPGLFIVDGGNNLVLNSDSHDNYDPDRGGENADGFGSHSNDPGNRFVGNRAWNNSDDGFDFINSDAAVTVENSWAWANGYIPGTTTAAGNGAGFKAGGYGLNSGTFPDPGSVPRNAVIGNLAFDNRVQGFYANHHPGGIDWINNTSIGNARGFDLLNDVDPSIWPADHYLRNNLAYGNNSDLANANQSLIDDEFNSWNLRGASGRDFASLSRDGVAGPRMPDGGLPRIDFARLALGSSLIDGGVDVGLPFQGGAPDLGAFEVSLPGDYNSDGVVDAADYTVWRDYFGSPAGSLPNDVDGGVIGAAQYATWVANYGVGGAVANSVPEPATSILISLVPLTMIALLRD</sequence>
<comment type="caution">
    <text evidence="13">The sequence shown here is derived from an EMBL/GenBank/DDBJ whole genome shotgun (WGS) entry which is preliminary data.</text>
</comment>
<feature type="chain" id="PRO_5022769324" description="Probable pectate lyase C" evidence="11">
    <location>
        <begin position="21"/>
        <end position="510"/>
    </location>
</feature>
<dbReference type="AlphaFoldDB" id="A0A5C6AM69"/>
<feature type="domain" description="Pel9A-like right handed beta-helix region" evidence="12">
    <location>
        <begin position="16"/>
        <end position="339"/>
    </location>
</feature>
<dbReference type="InterPro" id="IPR052052">
    <property type="entry name" value="Polysaccharide_Lyase_9"/>
</dbReference>
<keyword evidence="5" id="KW-0479">Metal-binding</keyword>
<evidence type="ECO:0000256" key="2">
    <source>
        <dbReference type="ARBA" id="ARBA00004613"/>
    </source>
</evidence>
<evidence type="ECO:0000256" key="5">
    <source>
        <dbReference type="ARBA" id="ARBA00022723"/>
    </source>
</evidence>
<dbReference type="InterPro" id="IPR053868">
    <property type="entry name" value="Pel9A-like_beta_helix"/>
</dbReference>
<evidence type="ECO:0000313" key="14">
    <source>
        <dbReference type="Proteomes" id="UP000317421"/>
    </source>
</evidence>
<comment type="subcellular location">
    <subcellularLocation>
        <location evidence="2">Secreted</location>
    </subcellularLocation>
</comment>
<dbReference type="Proteomes" id="UP000317421">
    <property type="component" value="Unassembled WGS sequence"/>
</dbReference>
<keyword evidence="14" id="KW-1185">Reference proteome</keyword>
<evidence type="ECO:0000256" key="3">
    <source>
        <dbReference type="ARBA" id="ARBA00016512"/>
    </source>
</evidence>
<evidence type="ECO:0000256" key="4">
    <source>
        <dbReference type="ARBA" id="ARBA00022525"/>
    </source>
</evidence>
<dbReference type="PANTHER" id="PTHR40088">
    <property type="entry name" value="PECTATE LYASE (EUROFUNG)"/>
    <property type="match status" value="1"/>
</dbReference>
<accession>A0A5C6AM69</accession>
<feature type="compositionally biased region" description="Basic and acidic residues" evidence="10">
    <location>
        <begin position="183"/>
        <end position="194"/>
    </location>
</feature>
<gene>
    <name evidence="13" type="primary">pelL_1</name>
    <name evidence="13" type="ORF">Pla108_15300</name>
</gene>
<evidence type="ECO:0000256" key="8">
    <source>
        <dbReference type="ARBA" id="ARBA00023239"/>
    </source>
</evidence>
<dbReference type="GO" id="GO:0016837">
    <property type="term" value="F:carbon-oxygen lyase activity, acting on polysaccharides"/>
    <property type="evidence" value="ECO:0007669"/>
    <property type="project" value="TreeGrafter"/>
</dbReference>
<feature type="signal peptide" evidence="11">
    <location>
        <begin position="1"/>
        <end position="20"/>
    </location>
</feature>
<dbReference type="GO" id="GO:0046872">
    <property type="term" value="F:metal ion binding"/>
    <property type="evidence" value="ECO:0007669"/>
    <property type="project" value="UniProtKB-KW"/>
</dbReference>
<evidence type="ECO:0000256" key="1">
    <source>
        <dbReference type="ARBA" id="ARBA00001913"/>
    </source>
</evidence>
<dbReference type="PANTHER" id="PTHR40088:SF1">
    <property type="entry name" value="PECTATE LYASE PEL9"/>
    <property type="match status" value="1"/>
</dbReference>
<dbReference type="Gene3D" id="2.160.20.10">
    <property type="entry name" value="Single-stranded right-handed beta-helix, Pectin lyase-like"/>
    <property type="match status" value="1"/>
</dbReference>
<evidence type="ECO:0000256" key="9">
    <source>
        <dbReference type="ARBA" id="ARBA00038263"/>
    </source>
</evidence>
<protein>
    <recommendedName>
        <fullName evidence="3">Probable pectate lyase C</fullName>
    </recommendedName>
</protein>
<evidence type="ECO:0000256" key="6">
    <source>
        <dbReference type="ARBA" id="ARBA00022729"/>
    </source>
</evidence>
<dbReference type="PROSITE" id="PS00018">
    <property type="entry name" value="EF_HAND_1"/>
    <property type="match status" value="1"/>
</dbReference>
<organism evidence="13 14">
    <name type="scientific">Botrimarina colliarenosi</name>
    <dbReference type="NCBI Taxonomy" id="2528001"/>
    <lineage>
        <taxon>Bacteria</taxon>
        <taxon>Pseudomonadati</taxon>
        <taxon>Planctomycetota</taxon>
        <taxon>Planctomycetia</taxon>
        <taxon>Pirellulales</taxon>
        <taxon>Lacipirellulaceae</taxon>
        <taxon>Botrimarina</taxon>
    </lineage>
</organism>
<dbReference type="Pfam" id="PF22842">
    <property type="entry name" value="Pel9A-like_beta_helix"/>
    <property type="match status" value="1"/>
</dbReference>
<dbReference type="GO" id="GO:0005576">
    <property type="term" value="C:extracellular region"/>
    <property type="evidence" value="ECO:0007669"/>
    <property type="project" value="UniProtKB-SubCell"/>
</dbReference>
<feature type="region of interest" description="Disordered" evidence="10">
    <location>
        <begin position="183"/>
        <end position="206"/>
    </location>
</feature>
<dbReference type="InterPro" id="IPR018247">
    <property type="entry name" value="EF_Hand_1_Ca_BS"/>
</dbReference>
<keyword evidence="8 13" id="KW-0456">Lyase</keyword>
<dbReference type="InterPro" id="IPR011050">
    <property type="entry name" value="Pectin_lyase_fold/virulence"/>
</dbReference>
<proteinExistence type="inferred from homology"/>
<reference evidence="13 14" key="1">
    <citation type="submission" date="2019-02" db="EMBL/GenBank/DDBJ databases">
        <title>Deep-cultivation of Planctomycetes and their phenomic and genomic characterization uncovers novel biology.</title>
        <authorList>
            <person name="Wiegand S."/>
            <person name="Jogler M."/>
            <person name="Boedeker C."/>
            <person name="Pinto D."/>
            <person name="Vollmers J."/>
            <person name="Rivas-Marin E."/>
            <person name="Kohn T."/>
            <person name="Peeters S.H."/>
            <person name="Heuer A."/>
            <person name="Rast P."/>
            <person name="Oberbeckmann S."/>
            <person name="Bunk B."/>
            <person name="Jeske O."/>
            <person name="Meyerdierks A."/>
            <person name="Storesund J.E."/>
            <person name="Kallscheuer N."/>
            <person name="Luecker S."/>
            <person name="Lage O.M."/>
            <person name="Pohl T."/>
            <person name="Merkel B.J."/>
            <person name="Hornburger P."/>
            <person name="Mueller R.-W."/>
            <person name="Bruemmer F."/>
            <person name="Labrenz M."/>
            <person name="Spormann A.M."/>
            <person name="Op Den Camp H."/>
            <person name="Overmann J."/>
            <person name="Amann R."/>
            <person name="Jetten M.S.M."/>
            <person name="Mascher T."/>
            <person name="Medema M.H."/>
            <person name="Devos D.P."/>
            <person name="Kaster A.-K."/>
            <person name="Ovreas L."/>
            <person name="Rohde M."/>
            <person name="Galperin M.Y."/>
            <person name="Jogler C."/>
        </authorList>
    </citation>
    <scope>NUCLEOTIDE SEQUENCE [LARGE SCALE GENOMIC DNA]</scope>
    <source>
        <strain evidence="13 14">Pla108</strain>
    </source>
</reference>
<evidence type="ECO:0000256" key="10">
    <source>
        <dbReference type="SAM" id="MobiDB-lite"/>
    </source>
</evidence>
<keyword evidence="4" id="KW-0964">Secreted</keyword>
<evidence type="ECO:0000259" key="12">
    <source>
        <dbReference type="Pfam" id="PF22842"/>
    </source>
</evidence>